<reference evidence="1" key="1">
    <citation type="submission" date="2013-07" db="EMBL/GenBank/DDBJ databases">
        <title>The genome of Eucalyptus grandis.</title>
        <authorList>
            <person name="Schmutz J."/>
            <person name="Hayes R."/>
            <person name="Myburg A."/>
            <person name="Tuskan G."/>
            <person name="Grattapaglia D."/>
            <person name="Rokhsar D.S."/>
        </authorList>
    </citation>
    <scope>NUCLEOTIDE SEQUENCE</scope>
    <source>
        <tissue evidence="1">Leaf extractions</tissue>
    </source>
</reference>
<sequence length="69" mass="8263">MKRRHELRNKNPNESKTLKLAGFDTFSSILPGNQCLIIWVKTLAILTMRLHDRLLTRPQREHIRHLLYE</sequence>
<gene>
    <name evidence="1" type="ORF">EUGRSUZ_K02870</name>
</gene>
<dbReference type="Gramene" id="KCW49315">
    <property type="protein sequence ID" value="KCW49315"/>
    <property type="gene ID" value="EUGRSUZ_K02870"/>
</dbReference>
<evidence type="ECO:0000313" key="1">
    <source>
        <dbReference type="EMBL" id="KCW49315.1"/>
    </source>
</evidence>
<dbReference type="EMBL" id="KK198763">
    <property type="protein sequence ID" value="KCW49315.1"/>
    <property type="molecule type" value="Genomic_DNA"/>
</dbReference>
<dbReference type="InParanoid" id="A0A059A7I9"/>
<proteinExistence type="predicted"/>
<name>A0A059A7I9_EUCGR</name>
<accession>A0A059A7I9</accession>
<organism evidence="1">
    <name type="scientific">Eucalyptus grandis</name>
    <name type="common">Flooded gum</name>
    <dbReference type="NCBI Taxonomy" id="71139"/>
    <lineage>
        <taxon>Eukaryota</taxon>
        <taxon>Viridiplantae</taxon>
        <taxon>Streptophyta</taxon>
        <taxon>Embryophyta</taxon>
        <taxon>Tracheophyta</taxon>
        <taxon>Spermatophyta</taxon>
        <taxon>Magnoliopsida</taxon>
        <taxon>eudicotyledons</taxon>
        <taxon>Gunneridae</taxon>
        <taxon>Pentapetalae</taxon>
        <taxon>rosids</taxon>
        <taxon>malvids</taxon>
        <taxon>Myrtales</taxon>
        <taxon>Myrtaceae</taxon>
        <taxon>Myrtoideae</taxon>
        <taxon>Eucalypteae</taxon>
        <taxon>Eucalyptus</taxon>
    </lineage>
</organism>
<dbReference type="AlphaFoldDB" id="A0A059A7I9"/>
<protein>
    <submittedName>
        <fullName evidence="1">Uncharacterized protein</fullName>
    </submittedName>
</protein>